<dbReference type="Pfam" id="PF03481">
    <property type="entry name" value="Sua5_C"/>
    <property type="match status" value="1"/>
</dbReference>
<evidence type="ECO:0000313" key="17">
    <source>
        <dbReference type="Proteomes" id="UP000298324"/>
    </source>
</evidence>
<evidence type="ECO:0000256" key="8">
    <source>
        <dbReference type="ARBA" id="ARBA00022695"/>
    </source>
</evidence>
<keyword evidence="17" id="KW-1185">Reference proteome</keyword>
<evidence type="ECO:0000256" key="6">
    <source>
        <dbReference type="ARBA" id="ARBA00022679"/>
    </source>
</evidence>
<evidence type="ECO:0000256" key="12">
    <source>
        <dbReference type="ARBA" id="ARBA00048366"/>
    </source>
</evidence>
<gene>
    <name evidence="16" type="primary">ywlC</name>
    <name evidence="16" type="ORF">Psch_03943</name>
</gene>
<feature type="binding site" evidence="14">
    <location>
        <position position="65"/>
    </location>
    <ligand>
        <name>ATP</name>
        <dbReference type="ChEBI" id="CHEBI:30616"/>
    </ligand>
</feature>
<comment type="function">
    <text evidence="13">Required for the formation of a threonylcarbamoyl group on adenosine at position 37 (t(6)A37) in tRNAs that read codons beginning with adenine.</text>
</comment>
<evidence type="ECO:0000256" key="1">
    <source>
        <dbReference type="ARBA" id="ARBA00004496"/>
    </source>
</evidence>
<dbReference type="InterPro" id="IPR017945">
    <property type="entry name" value="DHBP_synth_RibB-like_a/b_dom"/>
</dbReference>
<dbReference type="EC" id="2.7.7.87" evidence="3 13"/>
<feature type="binding site" evidence="14">
    <location>
        <position position="128"/>
    </location>
    <ligand>
        <name>L-threonine</name>
        <dbReference type="ChEBI" id="CHEBI:57926"/>
    </ligand>
</feature>
<dbReference type="Pfam" id="PF01300">
    <property type="entry name" value="Sua5_yciO_yrdC"/>
    <property type="match status" value="1"/>
</dbReference>
<feature type="binding site" evidence="14">
    <location>
        <position position="158"/>
    </location>
    <ligand>
        <name>ATP</name>
        <dbReference type="ChEBI" id="CHEBI:30616"/>
    </ligand>
</feature>
<name>A0A4Y7R5F3_9FIRM</name>
<dbReference type="InterPro" id="IPR010923">
    <property type="entry name" value="T(6)A37_SUA5"/>
</dbReference>
<evidence type="ECO:0000256" key="9">
    <source>
        <dbReference type="ARBA" id="ARBA00022741"/>
    </source>
</evidence>
<dbReference type="GO" id="GO:0005524">
    <property type="term" value="F:ATP binding"/>
    <property type="evidence" value="ECO:0007669"/>
    <property type="project" value="UniProtKB-UniRule"/>
</dbReference>
<dbReference type="InterPro" id="IPR050156">
    <property type="entry name" value="TC-AMP_synthase_SUA5"/>
</dbReference>
<proteinExistence type="inferred from homology"/>
<keyword evidence="6 13" id="KW-0808">Transferase</keyword>
<evidence type="ECO:0000259" key="15">
    <source>
        <dbReference type="PROSITE" id="PS51163"/>
    </source>
</evidence>
<evidence type="ECO:0000256" key="11">
    <source>
        <dbReference type="ARBA" id="ARBA00029774"/>
    </source>
</evidence>
<evidence type="ECO:0000256" key="3">
    <source>
        <dbReference type="ARBA" id="ARBA00012584"/>
    </source>
</evidence>
<dbReference type="GO" id="GO:0005737">
    <property type="term" value="C:cytoplasm"/>
    <property type="evidence" value="ECO:0007669"/>
    <property type="project" value="UniProtKB-SubCell"/>
</dbReference>
<evidence type="ECO:0000313" key="16">
    <source>
        <dbReference type="EMBL" id="TEB04218.1"/>
    </source>
</evidence>
<dbReference type="InterPro" id="IPR005145">
    <property type="entry name" value="Sua5_C"/>
</dbReference>
<dbReference type="GO" id="GO:0061710">
    <property type="term" value="F:L-threonylcarbamoyladenylate synthase"/>
    <property type="evidence" value="ECO:0007669"/>
    <property type="project" value="UniProtKB-EC"/>
</dbReference>
<dbReference type="PANTHER" id="PTHR17490">
    <property type="entry name" value="SUA5"/>
    <property type="match status" value="1"/>
</dbReference>
<feature type="binding site" evidence="14">
    <location>
        <position position="148"/>
    </location>
    <ligand>
        <name>L-threonine</name>
        <dbReference type="ChEBI" id="CHEBI:57926"/>
    </ligand>
</feature>
<evidence type="ECO:0000256" key="7">
    <source>
        <dbReference type="ARBA" id="ARBA00022694"/>
    </source>
</evidence>
<feature type="binding site" evidence="14">
    <location>
        <position position="243"/>
    </location>
    <ligand>
        <name>ATP</name>
        <dbReference type="ChEBI" id="CHEBI:30616"/>
    </ligand>
</feature>
<keyword evidence="10 13" id="KW-0067">ATP-binding</keyword>
<evidence type="ECO:0000256" key="10">
    <source>
        <dbReference type="ARBA" id="ARBA00022840"/>
    </source>
</evidence>
<comment type="subcellular location">
    <subcellularLocation>
        <location evidence="1 13">Cytoplasm</location>
    </subcellularLocation>
</comment>
<dbReference type="InterPro" id="IPR038385">
    <property type="entry name" value="Sua5/YwlC_C"/>
</dbReference>
<comment type="similarity">
    <text evidence="2 13">Belongs to the SUA5 family.</text>
</comment>
<dbReference type="Gene3D" id="3.90.870.10">
    <property type="entry name" value="DHBP synthase"/>
    <property type="match status" value="1"/>
</dbReference>
<accession>A0A4Y7R5F3</accession>
<dbReference type="PIRSF" id="PIRSF004930">
    <property type="entry name" value="Tln_factor_SUA5"/>
    <property type="match status" value="1"/>
</dbReference>
<keyword evidence="5 13" id="KW-0963">Cytoplasm</keyword>
<dbReference type="PANTHER" id="PTHR17490:SF16">
    <property type="entry name" value="THREONYLCARBAMOYL-AMP SYNTHASE"/>
    <property type="match status" value="1"/>
</dbReference>
<dbReference type="GO" id="GO:0003725">
    <property type="term" value="F:double-stranded RNA binding"/>
    <property type="evidence" value="ECO:0007669"/>
    <property type="project" value="UniProtKB-UniRule"/>
</dbReference>
<protein>
    <recommendedName>
        <fullName evidence="4 13">Threonylcarbamoyl-AMP synthase</fullName>
        <shortName evidence="13">TC-AMP synthase</shortName>
        <ecNumber evidence="3 13">2.7.7.87</ecNumber>
    </recommendedName>
    <alternativeName>
        <fullName evidence="11 13">L-threonylcarbamoyladenylate synthase</fullName>
    </alternativeName>
</protein>
<dbReference type="RefSeq" id="WP_134216731.1">
    <property type="nucleotide sequence ID" value="NZ_QFGA01000004.1"/>
</dbReference>
<feature type="binding site" evidence="14">
    <location>
        <position position="188"/>
    </location>
    <ligand>
        <name>L-threonine</name>
        <dbReference type="ChEBI" id="CHEBI:57926"/>
    </ligand>
</feature>
<keyword evidence="9 13" id="KW-0547">Nucleotide-binding</keyword>
<feature type="binding site" evidence="14">
    <location>
        <position position="74"/>
    </location>
    <ligand>
        <name>L-threonine</name>
        <dbReference type="ChEBI" id="CHEBI:57926"/>
    </ligand>
</feature>
<evidence type="ECO:0000256" key="4">
    <source>
        <dbReference type="ARBA" id="ARBA00015492"/>
    </source>
</evidence>
<feature type="binding site" evidence="14">
    <location>
        <position position="42"/>
    </location>
    <ligand>
        <name>L-threonine</name>
        <dbReference type="ChEBI" id="CHEBI:57926"/>
    </ligand>
</feature>
<evidence type="ECO:0000256" key="5">
    <source>
        <dbReference type="ARBA" id="ARBA00022490"/>
    </source>
</evidence>
<sequence>MTQKILATRYIKVDPLHPDPSVIQASGDILAQGGLVAFPTETVYGLGANALDGRAVMRIFEVKGRPSDNPMIVHVADLDQVKDLVESLSSSAQELMQAFWPGPLTLVLPAGGVVPPEVTAGLPSVAIRMPGHAVALALIRAAGSPVAAPSANLSGRPSPTVAAHVMQDLNGRIDMILDGGPAGVGVESTVLDLTGPVPTILRPGGVTPEALTGILGKVMVDPAALSSLQAAKPRSPGMKYTHYAPRAPLLLLEGDPRAIAAKIREIATEYRSKGKQVGILAYSDGEDYAGTGQVVLAGQRSKPETVAAGLYAALRRFNDLEVDYILAEGLPESGVGLAVMNRLRKAAGGRILHVVDQDADNLDKMHDE</sequence>
<dbReference type="InterPro" id="IPR006070">
    <property type="entry name" value="Sua5-like_dom"/>
</dbReference>
<reference evidence="16 17" key="1">
    <citation type="journal article" date="2018" name="Environ. Microbiol.">
        <title>Novel energy conservation strategies and behaviour of Pelotomaculum schinkii driving syntrophic propionate catabolism.</title>
        <authorList>
            <person name="Hidalgo-Ahumada C.A.P."/>
            <person name="Nobu M.K."/>
            <person name="Narihiro T."/>
            <person name="Tamaki H."/>
            <person name="Liu W.T."/>
            <person name="Kamagata Y."/>
            <person name="Stams A.J.M."/>
            <person name="Imachi H."/>
            <person name="Sousa D.Z."/>
        </authorList>
    </citation>
    <scope>NUCLEOTIDE SEQUENCE [LARGE SCALE GENOMIC DNA]</scope>
    <source>
        <strain evidence="16 17">HH</strain>
    </source>
</reference>
<comment type="caution">
    <text evidence="16">The sequence shown here is derived from an EMBL/GenBank/DDBJ whole genome shotgun (WGS) entry which is preliminary data.</text>
</comment>
<keyword evidence="8 13" id="KW-0548">Nucleotidyltransferase</keyword>
<organism evidence="16 17">
    <name type="scientific">Pelotomaculum schinkii</name>
    <dbReference type="NCBI Taxonomy" id="78350"/>
    <lineage>
        <taxon>Bacteria</taxon>
        <taxon>Bacillati</taxon>
        <taxon>Bacillota</taxon>
        <taxon>Clostridia</taxon>
        <taxon>Eubacteriales</taxon>
        <taxon>Desulfotomaculaceae</taxon>
        <taxon>Pelotomaculum</taxon>
    </lineage>
</organism>
<dbReference type="Proteomes" id="UP000298324">
    <property type="component" value="Unassembled WGS sequence"/>
</dbReference>
<dbReference type="EMBL" id="QFGA01000004">
    <property type="protein sequence ID" value="TEB04218.1"/>
    <property type="molecule type" value="Genomic_DNA"/>
</dbReference>
<dbReference type="GO" id="GO:0000049">
    <property type="term" value="F:tRNA binding"/>
    <property type="evidence" value="ECO:0007669"/>
    <property type="project" value="TreeGrafter"/>
</dbReference>
<keyword evidence="7 13" id="KW-0819">tRNA processing</keyword>
<dbReference type="NCBIfam" id="TIGR00057">
    <property type="entry name" value="L-threonylcarbamoyladenylate synthase"/>
    <property type="match status" value="1"/>
</dbReference>
<dbReference type="AlphaFoldDB" id="A0A4Y7R5F3"/>
<dbReference type="GO" id="GO:0008033">
    <property type="term" value="P:tRNA processing"/>
    <property type="evidence" value="ECO:0007669"/>
    <property type="project" value="UniProtKB-KW"/>
</dbReference>
<feature type="binding site" evidence="14">
    <location>
        <position position="202"/>
    </location>
    <ligand>
        <name>ATP</name>
        <dbReference type="ChEBI" id="CHEBI:30616"/>
    </ligand>
</feature>
<feature type="domain" description="YrdC-like" evidence="15">
    <location>
        <begin position="20"/>
        <end position="206"/>
    </location>
</feature>
<dbReference type="Gene3D" id="3.40.50.11030">
    <property type="entry name" value="Threonylcarbamoyl-AMP synthase, C-terminal domain"/>
    <property type="match status" value="1"/>
</dbReference>
<dbReference type="PROSITE" id="PS51163">
    <property type="entry name" value="YRDC"/>
    <property type="match status" value="1"/>
</dbReference>
<comment type="catalytic activity">
    <reaction evidence="12 13">
        <text>L-threonine + hydrogencarbonate + ATP = L-threonylcarbamoyladenylate + diphosphate + H2O</text>
        <dbReference type="Rhea" id="RHEA:36407"/>
        <dbReference type="ChEBI" id="CHEBI:15377"/>
        <dbReference type="ChEBI" id="CHEBI:17544"/>
        <dbReference type="ChEBI" id="CHEBI:30616"/>
        <dbReference type="ChEBI" id="CHEBI:33019"/>
        <dbReference type="ChEBI" id="CHEBI:57926"/>
        <dbReference type="ChEBI" id="CHEBI:73682"/>
        <dbReference type="EC" id="2.7.7.87"/>
    </reaction>
</comment>
<feature type="binding site" evidence="14">
    <location>
        <position position="69"/>
    </location>
    <ligand>
        <name>ATP</name>
        <dbReference type="ChEBI" id="CHEBI:30616"/>
    </ligand>
</feature>
<dbReference type="SUPFAM" id="SSF55821">
    <property type="entry name" value="YrdC/RibB"/>
    <property type="match status" value="1"/>
</dbReference>
<dbReference type="FunFam" id="3.90.870.10:FF:000009">
    <property type="entry name" value="Threonylcarbamoyl-AMP synthase, putative"/>
    <property type="match status" value="1"/>
</dbReference>
<dbReference type="GO" id="GO:0006450">
    <property type="term" value="P:regulation of translational fidelity"/>
    <property type="evidence" value="ECO:0007669"/>
    <property type="project" value="TreeGrafter"/>
</dbReference>
<evidence type="ECO:0000256" key="14">
    <source>
        <dbReference type="PIRSR" id="PIRSR004930-1"/>
    </source>
</evidence>
<feature type="binding site" evidence="14">
    <location>
        <position position="150"/>
    </location>
    <ligand>
        <name>ATP</name>
        <dbReference type="ChEBI" id="CHEBI:30616"/>
    </ligand>
</feature>
<evidence type="ECO:0000256" key="13">
    <source>
        <dbReference type="PIRNR" id="PIRNR004930"/>
    </source>
</evidence>
<evidence type="ECO:0000256" key="2">
    <source>
        <dbReference type="ARBA" id="ARBA00007663"/>
    </source>
</evidence>